<dbReference type="RefSeq" id="WP_215583198.1">
    <property type="nucleotide sequence ID" value="NZ_CP073754.1"/>
</dbReference>
<keyword evidence="11 16" id="KW-0915">Sodium</keyword>
<keyword evidence="13 16" id="KW-0472">Membrane</keyword>
<evidence type="ECO:0000313" key="18">
    <source>
        <dbReference type="EMBL" id="QWF71413.1"/>
    </source>
</evidence>
<sequence>MNEMLSSGIELMLLGMGIVYGFLAMLVLAISAMSAVVQRYFPDLSAQQISARQIEDAGVLAAITAAVHQYRKKYPKN</sequence>
<proteinExistence type="inferred from homology"/>
<dbReference type="EMBL" id="CP073754">
    <property type="protein sequence ID" value="QWF71413.1"/>
    <property type="molecule type" value="Genomic_DNA"/>
</dbReference>
<keyword evidence="8 16" id="KW-0812">Transmembrane</keyword>
<keyword evidence="9 16" id="KW-1278">Translocase</keyword>
<dbReference type="GO" id="GO:0036376">
    <property type="term" value="P:sodium ion export across plasma membrane"/>
    <property type="evidence" value="ECO:0007669"/>
    <property type="project" value="InterPro"/>
</dbReference>
<keyword evidence="14 16" id="KW-0739">Sodium transport</keyword>
<evidence type="ECO:0000256" key="11">
    <source>
        <dbReference type="ARBA" id="ARBA00023053"/>
    </source>
</evidence>
<name>A0A975MP20_9GAMM</name>
<comment type="subunit">
    <text evidence="5 16">Heterotrimer of an alpha, a beta and a gamma subunit.</text>
</comment>
<dbReference type="AlphaFoldDB" id="A0A975MP20"/>
<dbReference type="InterPro" id="IPR005899">
    <property type="entry name" value="Na_pump_deCOase"/>
</dbReference>
<keyword evidence="12 16" id="KW-0406">Ion transport</keyword>
<comment type="similarity">
    <text evidence="4 16 17">Belongs to the OadG family.</text>
</comment>
<evidence type="ECO:0000256" key="2">
    <source>
        <dbReference type="ARBA" id="ARBA00003002"/>
    </source>
</evidence>
<comment type="function">
    <text evidence="2 16 17">Catalyzes the decarboxylation of oxaloacetate coupled to Na(+) translocation.</text>
</comment>
<protein>
    <recommendedName>
        <fullName evidence="16">Probable oxaloacetate decarboxylase gamma chain</fullName>
        <ecNumber evidence="16">7.2.4.2</ecNumber>
    </recommendedName>
</protein>
<dbReference type="HAMAP" id="MF_00404">
    <property type="entry name" value="OadG"/>
    <property type="match status" value="1"/>
</dbReference>
<evidence type="ECO:0000256" key="16">
    <source>
        <dbReference type="HAMAP-Rule" id="MF_00404"/>
    </source>
</evidence>
<evidence type="ECO:0000256" key="14">
    <source>
        <dbReference type="ARBA" id="ARBA00023201"/>
    </source>
</evidence>
<evidence type="ECO:0000313" key="19">
    <source>
        <dbReference type="Proteomes" id="UP000676649"/>
    </source>
</evidence>
<comment type="subcellular location">
    <subcellularLocation>
        <location evidence="3 16 17">Cell membrane</location>
        <topology evidence="3 16 17">Single-pass membrane protein</topology>
    </subcellularLocation>
</comment>
<organism evidence="18 19">
    <name type="scientific">Methylomonas paludis</name>
    <dbReference type="NCBI Taxonomy" id="1173101"/>
    <lineage>
        <taxon>Bacteria</taxon>
        <taxon>Pseudomonadati</taxon>
        <taxon>Pseudomonadota</taxon>
        <taxon>Gammaproteobacteria</taxon>
        <taxon>Methylococcales</taxon>
        <taxon>Methylococcaceae</taxon>
        <taxon>Methylomonas</taxon>
    </lineage>
</organism>
<evidence type="ECO:0000256" key="8">
    <source>
        <dbReference type="ARBA" id="ARBA00022692"/>
    </source>
</evidence>
<dbReference type="InterPro" id="IPR023424">
    <property type="entry name" value="OadG"/>
</dbReference>
<comment type="catalytic activity">
    <reaction evidence="15 16 17">
        <text>oxaloacetate + 2 Na(+)(in) + H(+) = pyruvate + 2 Na(+)(out) + CO2</text>
        <dbReference type="Rhea" id="RHEA:57724"/>
        <dbReference type="ChEBI" id="CHEBI:15361"/>
        <dbReference type="ChEBI" id="CHEBI:15378"/>
        <dbReference type="ChEBI" id="CHEBI:16452"/>
        <dbReference type="ChEBI" id="CHEBI:16526"/>
        <dbReference type="ChEBI" id="CHEBI:29101"/>
        <dbReference type="EC" id="7.2.4.2"/>
    </reaction>
</comment>
<gene>
    <name evidence="16" type="primary">oadG</name>
    <name evidence="18" type="ORF">KEF85_02700</name>
</gene>
<keyword evidence="19" id="KW-1185">Reference proteome</keyword>
<evidence type="ECO:0000256" key="15">
    <source>
        <dbReference type="ARBA" id="ARBA00048176"/>
    </source>
</evidence>
<evidence type="ECO:0000256" key="6">
    <source>
        <dbReference type="ARBA" id="ARBA00022448"/>
    </source>
</evidence>
<evidence type="ECO:0000256" key="7">
    <source>
        <dbReference type="ARBA" id="ARBA00022475"/>
    </source>
</evidence>
<dbReference type="GO" id="GO:0015081">
    <property type="term" value="F:sodium ion transmembrane transporter activity"/>
    <property type="evidence" value="ECO:0007669"/>
    <property type="project" value="UniProtKB-UniRule"/>
</dbReference>
<feature type="transmembrane region" description="Helical" evidence="16 17">
    <location>
        <begin position="12"/>
        <end position="37"/>
    </location>
</feature>
<comment type="cofactor">
    <cofactor evidence="1 16 17">
        <name>Na(+)</name>
        <dbReference type="ChEBI" id="CHEBI:29101"/>
    </cofactor>
</comment>
<evidence type="ECO:0000256" key="10">
    <source>
        <dbReference type="ARBA" id="ARBA00022989"/>
    </source>
</evidence>
<dbReference type="GO" id="GO:0015451">
    <property type="term" value="F:decarboxylation-driven active transmembrane transporter activity"/>
    <property type="evidence" value="ECO:0007669"/>
    <property type="project" value="UniProtKB-EC"/>
</dbReference>
<dbReference type="GO" id="GO:0005886">
    <property type="term" value="C:plasma membrane"/>
    <property type="evidence" value="ECO:0007669"/>
    <property type="project" value="UniProtKB-SubCell"/>
</dbReference>
<evidence type="ECO:0000256" key="17">
    <source>
        <dbReference type="RuleBase" id="RU004278"/>
    </source>
</evidence>
<evidence type="ECO:0000256" key="1">
    <source>
        <dbReference type="ARBA" id="ARBA00001959"/>
    </source>
</evidence>
<evidence type="ECO:0000256" key="13">
    <source>
        <dbReference type="ARBA" id="ARBA00023136"/>
    </source>
</evidence>
<keyword evidence="7 16" id="KW-1003">Cell membrane</keyword>
<evidence type="ECO:0000256" key="12">
    <source>
        <dbReference type="ARBA" id="ARBA00023065"/>
    </source>
</evidence>
<evidence type="ECO:0000256" key="3">
    <source>
        <dbReference type="ARBA" id="ARBA00004162"/>
    </source>
</evidence>
<dbReference type="EC" id="7.2.4.2" evidence="16"/>
<evidence type="ECO:0000256" key="9">
    <source>
        <dbReference type="ARBA" id="ARBA00022967"/>
    </source>
</evidence>
<keyword evidence="6 16" id="KW-0813">Transport</keyword>
<dbReference type="NCBIfam" id="TIGR01195">
    <property type="entry name" value="oadG_fam"/>
    <property type="match status" value="1"/>
</dbReference>
<dbReference type="Proteomes" id="UP000676649">
    <property type="component" value="Chromosome"/>
</dbReference>
<dbReference type="KEGG" id="mpad:KEF85_02700"/>
<evidence type="ECO:0000256" key="5">
    <source>
        <dbReference type="ARBA" id="ARBA00011869"/>
    </source>
</evidence>
<keyword evidence="10 16" id="KW-1133">Transmembrane helix</keyword>
<evidence type="ECO:0000256" key="4">
    <source>
        <dbReference type="ARBA" id="ARBA00005844"/>
    </source>
</evidence>
<dbReference type="Pfam" id="PF04277">
    <property type="entry name" value="OAD_gamma"/>
    <property type="match status" value="1"/>
</dbReference>
<reference evidence="18" key="1">
    <citation type="submission" date="2021-04" db="EMBL/GenBank/DDBJ databases">
        <title>Draft genome sequence data of methanotrophic Methylovulum sp. strain S1L and Methylomonas sp. strain S2AM isolated from boreal lake water columns.</title>
        <authorList>
            <person name="Rissanen A.J."/>
            <person name="Mangayil R."/>
            <person name="Svenning M.M."/>
            <person name="Khanongnuch R."/>
        </authorList>
    </citation>
    <scope>NUCLEOTIDE SEQUENCE</scope>
    <source>
        <strain evidence="18">S2AM</strain>
    </source>
</reference>
<accession>A0A975MP20</accession>
<dbReference type="GO" id="GO:0008948">
    <property type="term" value="F:oxaloacetate decarboxylase activity"/>
    <property type="evidence" value="ECO:0007669"/>
    <property type="project" value="UniProtKB-UniRule"/>
</dbReference>